<evidence type="ECO:0000256" key="2">
    <source>
        <dbReference type="SAM" id="Phobius"/>
    </source>
</evidence>
<proteinExistence type="predicted"/>
<keyword evidence="2" id="KW-0812">Transmembrane</keyword>
<feature type="compositionally biased region" description="Polar residues" evidence="1">
    <location>
        <begin position="57"/>
        <end position="69"/>
    </location>
</feature>
<name>V5X6Q9_MYCNE</name>
<reference evidence="3 4" key="1">
    <citation type="journal article" date="2014" name="Genome Announc.">
        <title>Complete Genome Sequence of Sterol-Transforming Mycobacterium neoaurum Strain VKM Ac-1815D.</title>
        <authorList>
            <person name="Shtratnikova V.Y."/>
            <person name="Bragin E.Y."/>
            <person name="Dovbnya D.V."/>
            <person name="Pekov Y.A."/>
            <person name="Schelkunov M.I."/>
            <person name="Strizhov N."/>
            <person name="Ivashina T.V."/>
            <person name="Ashapkin V.V."/>
            <person name="Donova M.V."/>
        </authorList>
    </citation>
    <scope>NUCLEOTIDE SEQUENCE [LARGE SCALE GENOMIC DNA]</scope>
    <source>
        <strain evidence="3 4">VKM Ac-1815D</strain>
    </source>
</reference>
<dbReference type="RefSeq" id="WP_023985295.1">
    <property type="nucleotide sequence ID" value="NC_023036.2"/>
</dbReference>
<feature type="transmembrane region" description="Helical" evidence="2">
    <location>
        <begin position="165"/>
        <end position="186"/>
    </location>
</feature>
<evidence type="ECO:0000313" key="4">
    <source>
        <dbReference type="Proteomes" id="UP000018763"/>
    </source>
</evidence>
<keyword evidence="2" id="KW-1133">Transmembrane helix</keyword>
<dbReference type="EMBL" id="CP006936">
    <property type="protein sequence ID" value="AHC24150.1"/>
    <property type="molecule type" value="Genomic_DNA"/>
</dbReference>
<dbReference type="AlphaFoldDB" id="V5X6Q9"/>
<feature type="transmembrane region" description="Helical" evidence="2">
    <location>
        <begin position="96"/>
        <end position="117"/>
    </location>
</feature>
<feature type="region of interest" description="Disordered" evidence="1">
    <location>
        <begin position="1"/>
        <end position="72"/>
    </location>
</feature>
<dbReference type="Proteomes" id="UP000018763">
    <property type="component" value="Chromosome"/>
</dbReference>
<sequence>MAPTDPFDFSDFGPAGRPGGPVPGPGPSGPSSSGHPGGFDPWAGQPAPTPNPPASATDTFGNPSGTDTFGPTRIADAFGSAGGLGAPALTTSGPPLIWMVVALLLAVCGCAVASTGALAGAGIATALTGWLLAGPVAIGAVAVYNRVDTRRRTASIYSAPRWISNIYWVVLVACLAGITVSAWQIAMWAGRL</sequence>
<accession>V5X6Q9</accession>
<feature type="transmembrane region" description="Helical" evidence="2">
    <location>
        <begin position="123"/>
        <end position="144"/>
    </location>
</feature>
<protein>
    <submittedName>
        <fullName evidence="3">Membrane protein</fullName>
    </submittedName>
</protein>
<keyword evidence="4" id="KW-1185">Reference proteome</keyword>
<gene>
    <name evidence="3" type="ORF">D174_05915</name>
</gene>
<dbReference type="GeneID" id="43452873"/>
<keyword evidence="2" id="KW-0472">Membrane</keyword>
<evidence type="ECO:0000256" key="1">
    <source>
        <dbReference type="SAM" id="MobiDB-lite"/>
    </source>
</evidence>
<organism evidence="3 4">
    <name type="scientific">Mycolicibacterium neoaurum VKM Ac-1815D</name>
    <dbReference type="NCBI Taxonomy" id="700508"/>
    <lineage>
        <taxon>Bacteria</taxon>
        <taxon>Bacillati</taxon>
        <taxon>Actinomycetota</taxon>
        <taxon>Actinomycetes</taxon>
        <taxon>Mycobacteriales</taxon>
        <taxon>Mycobacteriaceae</taxon>
        <taxon>Mycolicibacterium</taxon>
    </lineage>
</organism>
<evidence type="ECO:0000313" key="3">
    <source>
        <dbReference type="EMBL" id="AHC24150.1"/>
    </source>
</evidence>